<name>A0A6B8WL77_9CORY</name>
<sequence length="116" mass="13206">MGVEVVYHRGGVKGLWIPETRTITLREGMGHRKLRSTFAHELGHAAHDDWPMQDRRLHARQEKAADEFAACVLITPESYEQAERLVGCHEGSMAIELGVTTHIINAWRNLYARQFA</sequence>
<organism evidence="2 3">
    <name type="scientific">Corynebacterium occultum</name>
    <dbReference type="NCBI Taxonomy" id="2675219"/>
    <lineage>
        <taxon>Bacteria</taxon>
        <taxon>Bacillati</taxon>
        <taxon>Actinomycetota</taxon>
        <taxon>Actinomycetes</taxon>
        <taxon>Mycobacteriales</taxon>
        <taxon>Corynebacteriaceae</taxon>
        <taxon>Corynebacterium</taxon>
    </lineage>
</organism>
<protein>
    <recommendedName>
        <fullName evidence="1">IrrE N-terminal-like domain-containing protein</fullName>
    </recommendedName>
</protein>
<dbReference type="EMBL" id="CP046455">
    <property type="protein sequence ID" value="QGU07168.1"/>
    <property type="molecule type" value="Genomic_DNA"/>
</dbReference>
<gene>
    <name evidence="2" type="ORF">COCCU_06120</name>
</gene>
<evidence type="ECO:0000259" key="1">
    <source>
        <dbReference type="Pfam" id="PF06114"/>
    </source>
</evidence>
<dbReference type="Proteomes" id="UP000424462">
    <property type="component" value="Chromosome"/>
</dbReference>
<dbReference type="Pfam" id="PF06114">
    <property type="entry name" value="Peptidase_M78"/>
    <property type="match status" value="1"/>
</dbReference>
<dbReference type="KEGG" id="cok:COCCU_06120"/>
<dbReference type="InterPro" id="IPR010359">
    <property type="entry name" value="IrrE_HExxH"/>
</dbReference>
<accession>A0A6B8WL77</accession>
<feature type="domain" description="IrrE N-terminal-like" evidence="1">
    <location>
        <begin position="8"/>
        <end position="102"/>
    </location>
</feature>
<dbReference type="Gene3D" id="1.10.10.2910">
    <property type="match status" value="1"/>
</dbReference>
<reference evidence="2 3" key="1">
    <citation type="submission" date="2019-11" db="EMBL/GenBank/DDBJ databases">
        <title>Complete genome sequence of Corynebacterium kalinowskii 1959, a novel Corynebacterium species isolated from soil of a small paddock in Vilsendorf, Germany.</title>
        <authorList>
            <person name="Schaffert L."/>
            <person name="Ruwe M."/>
            <person name="Milse J."/>
            <person name="Hanuschka K."/>
            <person name="Ortseifen V."/>
            <person name="Droste J."/>
            <person name="Brandt D."/>
            <person name="Schlueter L."/>
            <person name="Kutter Y."/>
            <person name="Vinke S."/>
            <person name="Viehoefer P."/>
            <person name="Jacob L."/>
            <person name="Luebke N.-C."/>
            <person name="Schulte-Berndt E."/>
            <person name="Hain C."/>
            <person name="Linder M."/>
            <person name="Schmidt P."/>
            <person name="Wollenschlaeger L."/>
            <person name="Luttermann T."/>
            <person name="Thieme E."/>
            <person name="Hassa J."/>
            <person name="Haak M."/>
            <person name="Wittchen M."/>
            <person name="Mentz A."/>
            <person name="Persicke M."/>
            <person name="Busche T."/>
            <person name="Ruckert C."/>
        </authorList>
    </citation>
    <scope>NUCLEOTIDE SEQUENCE [LARGE SCALE GENOMIC DNA]</scope>
    <source>
        <strain evidence="2 3">2039</strain>
    </source>
</reference>
<evidence type="ECO:0000313" key="3">
    <source>
        <dbReference type="Proteomes" id="UP000424462"/>
    </source>
</evidence>
<dbReference type="AlphaFoldDB" id="A0A6B8WL77"/>
<dbReference type="RefSeq" id="WP_156230686.1">
    <property type="nucleotide sequence ID" value="NZ_CP046455.1"/>
</dbReference>
<evidence type="ECO:0000313" key="2">
    <source>
        <dbReference type="EMBL" id="QGU07168.1"/>
    </source>
</evidence>
<proteinExistence type="predicted"/>
<keyword evidence="3" id="KW-1185">Reference proteome</keyword>